<dbReference type="PANTHER" id="PTHR10625:SF10">
    <property type="entry name" value="HISTONE DEACETYLASE HDAC1"/>
    <property type="match status" value="1"/>
</dbReference>
<dbReference type="InterPro" id="IPR000286">
    <property type="entry name" value="HDACs"/>
</dbReference>
<accession>A0A9X1SHV1</accession>
<dbReference type="InterPro" id="IPR023696">
    <property type="entry name" value="Ureohydrolase_dom_sf"/>
</dbReference>
<dbReference type="InterPro" id="IPR023801">
    <property type="entry name" value="His_deacetylse_dom"/>
</dbReference>
<dbReference type="PANTHER" id="PTHR10625">
    <property type="entry name" value="HISTONE DEACETYLASE HDAC1-RELATED"/>
    <property type="match status" value="1"/>
</dbReference>
<reference evidence="3" key="1">
    <citation type="submission" date="2021-11" db="EMBL/GenBank/DDBJ databases">
        <title>Genome sequence.</title>
        <authorList>
            <person name="Sun Q."/>
        </authorList>
    </citation>
    <scope>NUCLEOTIDE SEQUENCE</scope>
    <source>
        <strain evidence="3">JC732</strain>
    </source>
</reference>
<dbReference type="AlphaFoldDB" id="A0A9X1SHV1"/>
<sequence>MTLLYSDHEFLEHDTGHHPESAQRLVAVTAQLEQAGLIERCQRPDWGHATSADIQLVHTAAMRTSVEGFSLKGGGRIEVDTAVSHDSYHVATRAVGAAIDATRRVLAGEAQNALCLVRPPGHHATPTMPMGFCLFNNAAIAAQYALTKLDLDRVLIVDWDVHHGNGTQDAFWESERVGFFSAHRYPFYPGTGDSMEIGQSAGLGYTRNLPLKFGISRRDFITKFAQAMEEFTAKVKPQLIILSAGFDAHAADPVGNLGLESEDYEELSQIVLGAADAYSDGKLVSLLEGGYNPEKLAESVEIHLRNLLARDENSAS</sequence>
<evidence type="ECO:0000313" key="3">
    <source>
        <dbReference type="EMBL" id="MCC9627524.1"/>
    </source>
</evidence>
<proteinExistence type="inferred from homology"/>
<dbReference type="Pfam" id="PF00850">
    <property type="entry name" value="Hist_deacetyl"/>
    <property type="match status" value="1"/>
</dbReference>
<organism evidence="3 4">
    <name type="scientific">Blastopirellula sediminis</name>
    <dbReference type="NCBI Taxonomy" id="2894196"/>
    <lineage>
        <taxon>Bacteria</taxon>
        <taxon>Pseudomonadati</taxon>
        <taxon>Planctomycetota</taxon>
        <taxon>Planctomycetia</taxon>
        <taxon>Pirellulales</taxon>
        <taxon>Pirellulaceae</taxon>
        <taxon>Blastopirellula</taxon>
    </lineage>
</organism>
<evidence type="ECO:0000259" key="2">
    <source>
        <dbReference type="Pfam" id="PF00850"/>
    </source>
</evidence>
<evidence type="ECO:0000313" key="4">
    <source>
        <dbReference type="Proteomes" id="UP001139103"/>
    </source>
</evidence>
<gene>
    <name evidence="3" type="ORF">LOC68_03890</name>
</gene>
<dbReference type="EMBL" id="JAJKFT010000004">
    <property type="protein sequence ID" value="MCC9627524.1"/>
    <property type="molecule type" value="Genomic_DNA"/>
</dbReference>
<dbReference type="GO" id="GO:0040029">
    <property type="term" value="P:epigenetic regulation of gene expression"/>
    <property type="evidence" value="ECO:0007669"/>
    <property type="project" value="TreeGrafter"/>
</dbReference>
<dbReference type="SUPFAM" id="SSF52768">
    <property type="entry name" value="Arginase/deacetylase"/>
    <property type="match status" value="1"/>
</dbReference>
<dbReference type="CDD" id="cd09992">
    <property type="entry name" value="HDAC_classII"/>
    <property type="match status" value="1"/>
</dbReference>
<protein>
    <submittedName>
        <fullName evidence="3">Histone deacetylase</fullName>
    </submittedName>
</protein>
<dbReference type="Gene3D" id="3.40.800.20">
    <property type="entry name" value="Histone deacetylase domain"/>
    <property type="match status" value="1"/>
</dbReference>
<comment type="similarity">
    <text evidence="1">Belongs to the histone deacetylase family.</text>
</comment>
<dbReference type="InterPro" id="IPR037138">
    <property type="entry name" value="His_deacetylse_dom_sf"/>
</dbReference>
<dbReference type="Proteomes" id="UP001139103">
    <property type="component" value="Unassembled WGS sequence"/>
</dbReference>
<name>A0A9X1SHV1_9BACT</name>
<comment type="caution">
    <text evidence="3">The sequence shown here is derived from an EMBL/GenBank/DDBJ whole genome shotgun (WGS) entry which is preliminary data.</text>
</comment>
<dbReference type="PRINTS" id="PR01270">
    <property type="entry name" value="HDASUPER"/>
</dbReference>
<dbReference type="GO" id="GO:0004407">
    <property type="term" value="F:histone deacetylase activity"/>
    <property type="evidence" value="ECO:0007669"/>
    <property type="project" value="TreeGrafter"/>
</dbReference>
<keyword evidence="4" id="KW-1185">Reference proteome</keyword>
<dbReference type="RefSeq" id="WP_230215976.1">
    <property type="nucleotide sequence ID" value="NZ_JAJKFT010000004.1"/>
</dbReference>
<feature type="domain" description="Histone deacetylase" evidence="2">
    <location>
        <begin position="18"/>
        <end position="306"/>
    </location>
</feature>
<evidence type="ECO:0000256" key="1">
    <source>
        <dbReference type="ARBA" id="ARBA00005947"/>
    </source>
</evidence>